<keyword evidence="2" id="KW-1185">Reference proteome</keyword>
<reference evidence="1 2" key="1">
    <citation type="journal article" date="2016" name="Mol. Biol. Evol.">
        <title>Comparative Genomics of Early-Diverging Mushroom-Forming Fungi Provides Insights into the Origins of Lignocellulose Decay Capabilities.</title>
        <authorList>
            <person name="Nagy L.G."/>
            <person name="Riley R."/>
            <person name="Tritt A."/>
            <person name="Adam C."/>
            <person name="Daum C."/>
            <person name="Floudas D."/>
            <person name="Sun H."/>
            <person name="Yadav J.S."/>
            <person name="Pangilinan J."/>
            <person name="Larsson K.H."/>
            <person name="Matsuura K."/>
            <person name="Barry K."/>
            <person name="Labutti K."/>
            <person name="Kuo R."/>
            <person name="Ohm R.A."/>
            <person name="Bhattacharya S.S."/>
            <person name="Shirouzu T."/>
            <person name="Yoshinaga Y."/>
            <person name="Martin F.M."/>
            <person name="Grigoriev I.V."/>
            <person name="Hibbett D.S."/>
        </authorList>
    </citation>
    <scope>NUCLEOTIDE SEQUENCE [LARGE SCALE GENOMIC DNA]</scope>
    <source>
        <strain evidence="1 2">HHB12733</strain>
    </source>
</reference>
<organism evidence="1 2">
    <name type="scientific">Calocera cornea HHB12733</name>
    <dbReference type="NCBI Taxonomy" id="1353952"/>
    <lineage>
        <taxon>Eukaryota</taxon>
        <taxon>Fungi</taxon>
        <taxon>Dikarya</taxon>
        <taxon>Basidiomycota</taxon>
        <taxon>Agaricomycotina</taxon>
        <taxon>Dacrymycetes</taxon>
        <taxon>Dacrymycetales</taxon>
        <taxon>Dacrymycetaceae</taxon>
        <taxon>Calocera</taxon>
    </lineage>
</organism>
<accession>A0A165GXP0</accession>
<dbReference type="STRING" id="1353952.A0A165GXP0"/>
<proteinExistence type="predicted"/>
<gene>
    <name evidence="1" type="ORF">CALCODRAFT_482245</name>
</gene>
<sequence>MRRSLRAPQLEQFRRHGIILNIHSRGNLVTLDASFHSAFDRFDWTIVPTDSSIEKIKLYLQGHNPTFIDLHASAHIEDPDSWWDYEIATFRGFLQPIPYRVFFGLPNQQPPTGAFTFYSPITMNPELESNWSTQSIHRTPDGSIFPPLKHHAHPYLMLLAAASRYFHNASVLTMPQFSRLLKMVEAMMIMIMVLVTVVEVATAEVAEEVEEEEELVVVVVAGMTVHPAKVVSQHHPSTGFSLSGSAPSESTVQGCVAFNQADQQFALSDASSMEKNDPSFSSLADTAIGFLDHLHDMTILANMTDTEDDESVMSFALDSADDDKDIACEMDEDLSSEAASEIASVCKSQASGDYVADDKSNLSISHSDMHTDHVGDESVLIRTGHNEGWVVSPIL</sequence>
<dbReference type="Proteomes" id="UP000076842">
    <property type="component" value="Unassembled WGS sequence"/>
</dbReference>
<protein>
    <submittedName>
        <fullName evidence="1">Uncharacterized protein</fullName>
    </submittedName>
</protein>
<dbReference type="AlphaFoldDB" id="A0A165GXP0"/>
<dbReference type="EMBL" id="KV423949">
    <property type="protein sequence ID" value="KZT58620.1"/>
    <property type="molecule type" value="Genomic_DNA"/>
</dbReference>
<name>A0A165GXP0_9BASI</name>
<evidence type="ECO:0000313" key="2">
    <source>
        <dbReference type="Proteomes" id="UP000076842"/>
    </source>
</evidence>
<dbReference type="InParanoid" id="A0A165GXP0"/>
<evidence type="ECO:0000313" key="1">
    <source>
        <dbReference type="EMBL" id="KZT58620.1"/>
    </source>
</evidence>